<evidence type="ECO:0008006" key="4">
    <source>
        <dbReference type="Google" id="ProtNLM"/>
    </source>
</evidence>
<dbReference type="InterPro" id="IPR055811">
    <property type="entry name" value="DUF7387"/>
</dbReference>
<name>A0A256JCB9_HALEZ</name>
<evidence type="ECO:0000313" key="3">
    <source>
        <dbReference type="Proteomes" id="UP000215607"/>
    </source>
</evidence>
<dbReference type="InterPro" id="IPR035069">
    <property type="entry name" value="TTHA1013/TTHA0281-like"/>
</dbReference>
<evidence type="ECO:0000313" key="2">
    <source>
        <dbReference type="EMBL" id="OYR66410.1"/>
    </source>
</evidence>
<dbReference type="Pfam" id="PF24113">
    <property type="entry name" value="DUF7387"/>
    <property type="match status" value="1"/>
</dbReference>
<evidence type="ECO:0000256" key="1">
    <source>
        <dbReference type="SAM" id="MobiDB-lite"/>
    </source>
</evidence>
<organism evidence="2 3">
    <name type="scientific">Halorubrum ezzemoulense</name>
    <name type="common">Halorubrum chaoviator</name>
    <dbReference type="NCBI Taxonomy" id="337243"/>
    <lineage>
        <taxon>Archaea</taxon>
        <taxon>Methanobacteriati</taxon>
        <taxon>Methanobacteriota</taxon>
        <taxon>Stenosarchaea group</taxon>
        <taxon>Halobacteria</taxon>
        <taxon>Halobacteriales</taxon>
        <taxon>Haloferacaceae</taxon>
        <taxon>Halorubrum</taxon>
    </lineage>
</organism>
<gene>
    <name evidence="2" type="ORF">DJ79_12510</name>
</gene>
<dbReference type="SUPFAM" id="SSF143100">
    <property type="entry name" value="TTHA1013/TTHA0281-like"/>
    <property type="match status" value="1"/>
</dbReference>
<reference evidence="2 3" key="1">
    <citation type="journal article" date="2014" name="Front. Microbiol.">
        <title>Population and genomic analysis of the genus Halorubrum.</title>
        <authorList>
            <person name="Fullmer M.S."/>
            <person name="Soucy S.M."/>
            <person name="Swithers K.S."/>
            <person name="Makkay A.M."/>
            <person name="Wheeler R."/>
            <person name="Ventosa A."/>
            <person name="Gogarten J.P."/>
            <person name="Papke R.T."/>
        </authorList>
    </citation>
    <scope>NUCLEOTIDE SEQUENCE [LARGE SCALE GENOMIC DNA]</scope>
    <source>
        <strain evidence="2 3">Ga2p</strain>
    </source>
</reference>
<comment type="caution">
    <text evidence="2">The sequence shown here is derived from an EMBL/GenBank/DDBJ whole genome shotgun (WGS) entry which is preliminary data.</text>
</comment>
<dbReference type="Proteomes" id="UP000215607">
    <property type="component" value="Unassembled WGS sequence"/>
</dbReference>
<dbReference type="RefSeq" id="WP_094593261.1">
    <property type="nucleotide sequence ID" value="NZ_NHPA01000058.1"/>
</dbReference>
<feature type="region of interest" description="Disordered" evidence="1">
    <location>
        <begin position="55"/>
        <end position="86"/>
    </location>
</feature>
<dbReference type="EMBL" id="NHPA01000058">
    <property type="protein sequence ID" value="OYR66410.1"/>
    <property type="molecule type" value="Genomic_DNA"/>
</dbReference>
<protein>
    <recommendedName>
        <fullName evidence="4">Type II toxin-antitoxin system HicB family antitoxin</fullName>
    </recommendedName>
</protein>
<feature type="compositionally biased region" description="Acidic residues" evidence="1">
    <location>
        <begin position="62"/>
        <end position="86"/>
    </location>
</feature>
<proteinExistence type="predicted"/>
<dbReference type="AlphaFoldDB" id="A0A256JCB9"/>
<accession>A0A256JCB9</accession>
<sequence>MASETHDARDGGGVKFIHEDDGSITARDIETGVASFGDTKAEALRTLAEAIELHERGGGPVTDEDLEEWGLDDSEPGDEELPDFMK</sequence>